<accession>A0A699XC75</accession>
<protein>
    <submittedName>
        <fullName evidence="2">Uncharacterized protein</fullName>
    </submittedName>
</protein>
<evidence type="ECO:0000256" key="1">
    <source>
        <dbReference type="SAM" id="MobiDB-lite"/>
    </source>
</evidence>
<feature type="non-terminal residue" evidence="2">
    <location>
        <position position="90"/>
    </location>
</feature>
<feature type="non-terminal residue" evidence="2">
    <location>
        <position position="1"/>
    </location>
</feature>
<evidence type="ECO:0000313" key="2">
    <source>
        <dbReference type="EMBL" id="GFD56783.1"/>
    </source>
</evidence>
<proteinExistence type="predicted"/>
<gene>
    <name evidence="2" type="ORF">Tci_928752</name>
</gene>
<feature type="compositionally biased region" description="Polar residues" evidence="1">
    <location>
        <begin position="80"/>
        <end position="90"/>
    </location>
</feature>
<name>A0A699XC75_TANCI</name>
<comment type="caution">
    <text evidence="2">The sequence shown here is derived from an EMBL/GenBank/DDBJ whole genome shotgun (WGS) entry which is preliminary data.</text>
</comment>
<sequence>QPSGTDQLKRCRAGTDRGIGRCRHDAQQGGGQAVGGAHRECALLPARICQTQSGKQEKTARPLTPEADGLRRFHPIAVSDAQSPPWLSTT</sequence>
<feature type="region of interest" description="Disordered" evidence="1">
    <location>
        <begin position="51"/>
        <end position="90"/>
    </location>
</feature>
<organism evidence="2">
    <name type="scientific">Tanacetum cinerariifolium</name>
    <name type="common">Dalmatian daisy</name>
    <name type="synonym">Chrysanthemum cinerariifolium</name>
    <dbReference type="NCBI Taxonomy" id="118510"/>
    <lineage>
        <taxon>Eukaryota</taxon>
        <taxon>Viridiplantae</taxon>
        <taxon>Streptophyta</taxon>
        <taxon>Embryophyta</taxon>
        <taxon>Tracheophyta</taxon>
        <taxon>Spermatophyta</taxon>
        <taxon>Magnoliopsida</taxon>
        <taxon>eudicotyledons</taxon>
        <taxon>Gunneridae</taxon>
        <taxon>Pentapetalae</taxon>
        <taxon>asterids</taxon>
        <taxon>campanulids</taxon>
        <taxon>Asterales</taxon>
        <taxon>Asteraceae</taxon>
        <taxon>Asteroideae</taxon>
        <taxon>Anthemideae</taxon>
        <taxon>Anthemidinae</taxon>
        <taxon>Tanacetum</taxon>
    </lineage>
</organism>
<dbReference type="AlphaFoldDB" id="A0A699XC75"/>
<dbReference type="EMBL" id="BKCJ011833275">
    <property type="protein sequence ID" value="GFD56783.1"/>
    <property type="molecule type" value="Genomic_DNA"/>
</dbReference>
<reference evidence="2" key="1">
    <citation type="journal article" date="2019" name="Sci. Rep.">
        <title>Draft genome of Tanacetum cinerariifolium, the natural source of mosquito coil.</title>
        <authorList>
            <person name="Yamashiro T."/>
            <person name="Shiraishi A."/>
            <person name="Satake H."/>
            <person name="Nakayama K."/>
        </authorList>
    </citation>
    <scope>NUCLEOTIDE SEQUENCE</scope>
</reference>